<dbReference type="Proteomes" id="UP000295525">
    <property type="component" value="Unassembled WGS sequence"/>
</dbReference>
<evidence type="ECO:0000259" key="3">
    <source>
        <dbReference type="PROSITE" id="PS50983"/>
    </source>
</evidence>
<feature type="signal peptide" evidence="2">
    <location>
        <begin position="1"/>
        <end position="25"/>
    </location>
</feature>
<dbReference type="InterPro" id="IPR050902">
    <property type="entry name" value="ABC_Transporter_SBP"/>
</dbReference>
<dbReference type="Gene3D" id="3.40.50.1980">
    <property type="entry name" value="Nitrogenase molybdenum iron protein domain"/>
    <property type="match status" value="2"/>
</dbReference>
<dbReference type="PANTHER" id="PTHR30535:SF34">
    <property type="entry name" value="MOLYBDATE-BINDING PROTEIN MOLA"/>
    <property type="match status" value="1"/>
</dbReference>
<dbReference type="InterPro" id="IPR002491">
    <property type="entry name" value="ABC_transptr_periplasmic_BD"/>
</dbReference>
<evidence type="ECO:0000256" key="2">
    <source>
        <dbReference type="SAM" id="SignalP"/>
    </source>
</evidence>
<feature type="chain" id="PRO_5020692906" evidence="2">
    <location>
        <begin position="26"/>
        <end position="298"/>
    </location>
</feature>
<name>A0A4R3MCA2_9BURK</name>
<keyword evidence="5" id="KW-1185">Reference proteome</keyword>
<dbReference type="NCBIfam" id="NF038402">
    <property type="entry name" value="TroA_like"/>
    <property type="match status" value="1"/>
</dbReference>
<comment type="caution">
    <text evidence="4">The sequence shown here is derived from an EMBL/GenBank/DDBJ whole genome shotgun (WGS) entry which is preliminary data.</text>
</comment>
<dbReference type="AlphaFoldDB" id="A0A4R3MCA2"/>
<dbReference type="PANTHER" id="PTHR30535">
    <property type="entry name" value="VITAMIN B12-BINDING PROTEIN"/>
    <property type="match status" value="1"/>
</dbReference>
<dbReference type="PROSITE" id="PS50983">
    <property type="entry name" value="FE_B12_PBP"/>
    <property type="match status" value="1"/>
</dbReference>
<dbReference type="InterPro" id="IPR054828">
    <property type="entry name" value="Vit_B12_bind_prot"/>
</dbReference>
<keyword evidence="1 2" id="KW-0732">Signal</keyword>
<organism evidence="4 5">
    <name type="scientific">Paralcaligenes ureilyticus</name>
    <dbReference type="NCBI Taxonomy" id="627131"/>
    <lineage>
        <taxon>Bacteria</taxon>
        <taxon>Pseudomonadati</taxon>
        <taxon>Pseudomonadota</taxon>
        <taxon>Betaproteobacteria</taxon>
        <taxon>Burkholderiales</taxon>
        <taxon>Alcaligenaceae</taxon>
        <taxon>Paralcaligenes</taxon>
    </lineage>
</organism>
<dbReference type="CDD" id="cd01144">
    <property type="entry name" value="BtuF"/>
    <property type="match status" value="1"/>
</dbReference>
<dbReference type="SUPFAM" id="SSF53807">
    <property type="entry name" value="Helical backbone' metal receptor"/>
    <property type="match status" value="1"/>
</dbReference>
<dbReference type="Pfam" id="PF01497">
    <property type="entry name" value="Peripla_BP_2"/>
    <property type="match status" value="1"/>
</dbReference>
<evidence type="ECO:0000313" key="5">
    <source>
        <dbReference type="Proteomes" id="UP000295525"/>
    </source>
</evidence>
<reference evidence="4 5" key="1">
    <citation type="submission" date="2019-03" db="EMBL/GenBank/DDBJ databases">
        <title>Genomic Encyclopedia of Type Strains, Phase IV (KMG-IV): sequencing the most valuable type-strain genomes for metagenomic binning, comparative biology and taxonomic classification.</title>
        <authorList>
            <person name="Goeker M."/>
        </authorList>
    </citation>
    <scope>NUCLEOTIDE SEQUENCE [LARGE SCALE GENOMIC DNA]</scope>
    <source>
        <strain evidence="4 5">DSM 24591</strain>
    </source>
</reference>
<proteinExistence type="predicted"/>
<evidence type="ECO:0000256" key="1">
    <source>
        <dbReference type="ARBA" id="ARBA00022729"/>
    </source>
</evidence>
<accession>A0A4R3MCA2</accession>
<protein>
    <submittedName>
        <fullName evidence="4">Iron complex transport system substrate-binding protein/vitamin B12 transport system substrate-binding protein</fullName>
    </submittedName>
</protein>
<dbReference type="RefSeq" id="WP_132579581.1">
    <property type="nucleotide sequence ID" value="NZ_SMAJ01000001.1"/>
</dbReference>
<sequence length="298" mass="31300">MRTALLGRIALTLLALCGAACTVQAAGSTIASQRAGPIAHKPATRVITLAPHLTELVFAAGAGDKIVATVISSNYPAAAEHIPRVGNGLNISVEQVIALKPDLVLAWQPSGAAQTLAPTLAALHIPLVYIAPKQLADIPKAVLELGKLLGTGPLAQPEAGRLQQRIAALTKRYAALRPVSVFIEVGTAPIYTIGRDPLINDALRICAGKNVYARAVLAAPQVSAENVLAAGPDVVITSATQAGGLEGRQAYWSRLRLPAALRHHIYAINPDELFRPGPRLVDASEKLCRDLDRARLTP</sequence>
<gene>
    <name evidence="4" type="ORF">EDC26_101419</name>
</gene>
<dbReference type="OrthoDB" id="6495095at2"/>
<feature type="domain" description="Fe/B12 periplasmic-binding" evidence="3">
    <location>
        <begin position="45"/>
        <end position="295"/>
    </location>
</feature>
<evidence type="ECO:0000313" key="4">
    <source>
        <dbReference type="EMBL" id="TCT11190.1"/>
    </source>
</evidence>
<dbReference type="EMBL" id="SMAJ01000001">
    <property type="protein sequence ID" value="TCT11190.1"/>
    <property type="molecule type" value="Genomic_DNA"/>
</dbReference>